<dbReference type="AlphaFoldDB" id="A0A8J3JQR6"/>
<dbReference type="Proteomes" id="UP000601223">
    <property type="component" value="Unassembled WGS sequence"/>
</dbReference>
<reference evidence="1 2" key="1">
    <citation type="submission" date="2021-01" db="EMBL/GenBank/DDBJ databases">
        <title>Whole genome shotgun sequence of Catellatospora bangladeshensis NBRC 107357.</title>
        <authorList>
            <person name="Komaki H."/>
            <person name="Tamura T."/>
        </authorList>
    </citation>
    <scope>NUCLEOTIDE SEQUENCE [LARGE SCALE GENOMIC DNA]</scope>
    <source>
        <strain evidence="1 2">NBRC 107357</strain>
    </source>
</reference>
<evidence type="ECO:0000313" key="1">
    <source>
        <dbReference type="EMBL" id="GIF82129.1"/>
    </source>
</evidence>
<sequence>MTTSAAARCRVVLCRGCCCGTTGKHPDTDHQQQADQLADAEGVALLVTECLGNCERSNTLVVLPSAAGRAAGGTVTWFGRILDPALTQAVADWAAGGGPGLAELPVLLRPHVQPPGRHLAKGGDADAITAAGHPAVLEPTA</sequence>
<accession>A0A8J3JQR6</accession>
<name>A0A8J3JQR6_9ACTN</name>
<evidence type="ECO:0000313" key="2">
    <source>
        <dbReference type="Proteomes" id="UP000601223"/>
    </source>
</evidence>
<dbReference type="RefSeq" id="WP_203746935.1">
    <property type="nucleotide sequence ID" value="NZ_BONF01000018.1"/>
</dbReference>
<organism evidence="1 2">
    <name type="scientific">Catellatospora bangladeshensis</name>
    <dbReference type="NCBI Taxonomy" id="310355"/>
    <lineage>
        <taxon>Bacteria</taxon>
        <taxon>Bacillati</taxon>
        <taxon>Actinomycetota</taxon>
        <taxon>Actinomycetes</taxon>
        <taxon>Micromonosporales</taxon>
        <taxon>Micromonosporaceae</taxon>
        <taxon>Catellatospora</taxon>
    </lineage>
</organism>
<proteinExistence type="predicted"/>
<keyword evidence="2" id="KW-1185">Reference proteome</keyword>
<protein>
    <recommendedName>
        <fullName evidence="3">(2Fe-2S) ferredoxin domain-containing protein</fullName>
    </recommendedName>
</protein>
<gene>
    <name evidence="1" type="ORF">Cba03nite_34780</name>
</gene>
<comment type="caution">
    <text evidence="1">The sequence shown here is derived from an EMBL/GenBank/DDBJ whole genome shotgun (WGS) entry which is preliminary data.</text>
</comment>
<dbReference type="EMBL" id="BONF01000018">
    <property type="protein sequence ID" value="GIF82129.1"/>
    <property type="molecule type" value="Genomic_DNA"/>
</dbReference>
<evidence type="ECO:0008006" key="3">
    <source>
        <dbReference type="Google" id="ProtNLM"/>
    </source>
</evidence>